<keyword evidence="1" id="KW-1133">Transmembrane helix</keyword>
<feature type="transmembrane region" description="Helical" evidence="1">
    <location>
        <begin position="568"/>
        <end position="589"/>
    </location>
</feature>
<protein>
    <submittedName>
        <fullName evidence="2">DUF5693 family protein</fullName>
    </submittedName>
</protein>
<dbReference type="KEGG" id="faf:OE104_14435"/>
<keyword evidence="1" id="KW-0812">Transmembrane</keyword>
<sequence length="633" mass="71273">MKKNTVIWISILLLLVISIGGIIGRWKAEENNSIFEIVVPFEEIFELTEEDALTIENTLSTLQDAGLTTVSFNPVTLSDLEKHEIIQIFDDGDLKEALLFTDYRTSLPIEKGWYVTVPNSTIYRSMIEETFDPNTMSIGDVSFYFLPATDDSMSFNTTLGYNEEAIELVKSYGFQIVLRGGNDDSLSNMQTIEKMIELKDDQTAGILFSGIEVVGYPNGDEMVSYAMQLQEAGYYLYSIEFNELKGLQTLARITGYETVRLHSLDLAGSKTVEEFIDQAIRAIKERNIRSIFFHIDTSEPKEGLEEAVQFVKGVRDQTPGSFTLGIPTPFDKITVNSWQFAFVFAAGILFTYLASSLARVRFLPLVAAVGMSLLALFYFLFDRLLFVQLFALAIAILTPTFAIITVQNGDDRGAGRLKFITKKYLQALGISIVGITIIVGLLNGNGFISGFELFRGVKLVYLGPIVLVALHVFQDDFLALWKKHGIRILNLEVRFWHLLLIALIAVGGAYYLLRTGNSGTVSSLELAFRRTLEDVLYVRPRTKEFLIGFPLFIFALHIYKKNVFLGKIFLIGGTIGFLSIVNTFTHLHIPLWVSILRTFYSVLLGYGIGLLLIFLYENGMKWVKNTVHRKEHC</sequence>
<feature type="transmembrane region" description="Helical" evidence="1">
    <location>
        <begin position="595"/>
        <end position="616"/>
    </location>
</feature>
<feature type="transmembrane region" description="Helical" evidence="1">
    <location>
        <begin position="427"/>
        <end position="448"/>
    </location>
</feature>
<dbReference type="Proteomes" id="UP001164718">
    <property type="component" value="Chromosome"/>
</dbReference>
<name>A0A9E8LU77_9BACI</name>
<feature type="transmembrane region" description="Helical" evidence="1">
    <location>
        <begin position="542"/>
        <end position="559"/>
    </location>
</feature>
<gene>
    <name evidence="2" type="ORF">OE104_14435</name>
</gene>
<evidence type="ECO:0000313" key="3">
    <source>
        <dbReference type="Proteomes" id="UP001164718"/>
    </source>
</evidence>
<dbReference type="AlphaFoldDB" id="A0A9E8LU77"/>
<feature type="transmembrane region" description="Helical" evidence="1">
    <location>
        <begin position="337"/>
        <end position="355"/>
    </location>
</feature>
<keyword evidence="1" id="KW-0472">Membrane</keyword>
<dbReference type="InterPro" id="IPR043748">
    <property type="entry name" value="DUF5693"/>
</dbReference>
<feature type="transmembrane region" description="Helical" evidence="1">
    <location>
        <begin position="362"/>
        <end position="381"/>
    </location>
</feature>
<proteinExistence type="predicted"/>
<keyword evidence="3" id="KW-1185">Reference proteome</keyword>
<dbReference type="EMBL" id="CP106878">
    <property type="protein sequence ID" value="WAA09694.1"/>
    <property type="molecule type" value="Genomic_DNA"/>
</dbReference>
<evidence type="ECO:0000256" key="1">
    <source>
        <dbReference type="SAM" id="Phobius"/>
    </source>
</evidence>
<evidence type="ECO:0000313" key="2">
    <source>
        <dbReference type="EMBL" id="WAA09694.1"/>
    </source>
</evidence>
<dbReference type="Pfam" id="PF18949">
    <property type="entry name" value="DUF5693"/>
    <property type="match status" value="1"/>
</dbReference>
<accession>A0A9E8LU77</accession>
<feature type="transmembrane region" description="Helical" evidence="1">
    <location>
        <begin position="493"/>
        <end position="513"/>
    </location>
</feature>
<dbReference type="RefSeq" id="WP_275417477.1">
    <property type="nucleotide sequence ID" value="NZ_CP106878.1"/>
</dbReference>
<organism evidence="2 3">
    <name type="scientific">Fervidibacillus albus</name>
    <dbReference type="NCBI Taxonomy" id="2980026"/>
    <lineage>
        <taxon>Bacteria</taxon>
        <taxon>Bacillati</taxon>
        <taxon>Bacillota</taxon>
        <taxon>Bacilli</taxon>
        <taxon>Bacillales</taxon>
        <taxon>Bacillaceae</taxon>
        <taxon>Fervidibacillus</taxon>
    </lineage>
</organism>
<reference evidence="2" key="1">
    <citation type="submission" date="2022-09" db="EMBL/GenBank/DDBJ databases">
        <title>Complete Genomes of Fervidibacillus albus and Fervidibacillus halotolerans isolated from tidal flat sediments.</title>
        <authorList>
            <person name="Kwon K.K."/>
            <person name="Yang S.-H."/>
            <person name="Park M.J."/>
            <person name="Oh H.-M."/>
        </authorList>
    </citation>
    <scope>NUCLEOTIDE SEQUENCE</scope>
    <source>
        <strain evidence="2">MEBiC13591</strain>
    </source>
</reference>
<feature type="transmembrane region" description="Helical" evidence="1">
    <location>
        <begin position="460"/>
        <end position="481"/>
    </location>
</feature>
<feature type="transmembrane region" description="Helical" evidence="1">
    <location>
        <begin position="387"/>
        <end position="406"/>
    </location>
</feature>